<dbReference type="InterPro" id="IPR036739">
    <property type="entry name" value="SLC41_membr_dom_sf"/>
</dbReference>
<dbReference type="EMBL" id="JAENII010000016">
    <property type="protein sequence ID" value="MBK1828724.1"/>
    <property type="molecule type" value="Genomic_DNA"/>
</dbReference>
<dbReference type="Gene3D" id="3.10.580.10">
    <property type="entry name" value="CBS-domain"/>
    <property type="match status" value="1"/>
</dbReference>
<comment type="caution">
    <text evidence="11">The sequence shown here is derived from an EMBL/GenBank/DDBJ whole genome shotgun (WGS) entry which is preliminary data.</text>
</comment>
<keyword evidence="4 9" id="KW-0812">Transmembrane</keyword>
<feature type="transmembrane region" description="Helical" evidence="9">
    <location>
        <begin position="375"/>
        <end position="396"/>
    </location>
</feature>
<dbReference type="PROSITE" id="PS51371">
    <property type="entry name" value="CBS"/>
    <property type="match status" value="1"/>
</dbReference>
<keyword evidence="9" id="KW-0479">Metal-binding</keyword>
<evidence type="ECO:0000256" key="8">
    <source>
        <dbReference type="PROSITE-ProRule" id="PRU00703"/>
    </source>
</evidence>
<dbReference type="SUPFAM" id="SSF158791">
    <property type="entry name" value="MgtE N-terminal domain-like"/>
    <property type="match status" value="1"/>
</dbReference>
<keyword evidence="12" id="KW-1185">Reference proteome</keyword>
<keyword evidence="3 9" id="KW-0813">Transport</keyword>
<dbReference type="InterPro" id="IPR046342">
    <property type="entry name" value="CBS_dom_sf"/>
</dbReference>
<accession>A0A934VFU5</accession>
<dbReference type="Gene3D" id="1.25.60.10">
    <property type="entry name" value="MgtE N-terminal domain-like"/>
    <property type="match status" value="1"/>
</dbReference>
<dbReference type="GO" id="GO:0005886">
    <property type="term" value="C:plasma membrane"/>
    <property type="evidence" value="ECO:0007669"/>
    <property type="project" value="UniProtKB-SubCell"/>
</dbReference>
<comment type="subcellular location">
    <subcellularLocation>
        <location evidence="9">Cell membrane</location>
        <topology evidence="9">Multi-pass membrane protein</topology>
    </subcellularLocation>
    <subcellularLocation>
        <location evidence="1">Membrane</location>
        <topology evidence="1">Multi-pass membrane protein</topology>
    </subcellularLocation>
</comment>
<evidence type="ECO:0000256" key="7">
    <source>
        <dbReference type="ARBA" id="ARBA00023136"/>
    </source>
</evidence>
<dbReference type="NCBIfam" id="TIGR00400">
    <property type="entry name" value="mgtE"/>
    <property type="match status" value="1"/>
</dbReference>
<dbReference type="InterPro" id="IPR006669">
    <property type="entry name" value="MgtE_transporter"/>
</dbReference>
<keyword evidence="8" id="KW-0129">CBS domain</keyword>
<dbReference type="AlphaFoldDB" id="A0A934VFU5"/>
<dbReference type="InterPro" id="IPR006668">
    <property type="entry name" value="Mg_transptr_MgtE_intracell_dom"/>
</dbReference>
<evidence type="ECO:0000313" key="12">
    <source>
        <dbReference type="Proteomes" id="UP000658278"/>
    </source>
</evidence>
<feature type="domain" description="CBS" evidence="10">
    <location>
        <begin position="218"/>
        <end position="274"/>
    </location>
</feature>
<keyword evidence="5 9" id="KW-0460">Magnesium</keyword>
<reference evidence="11" key="1">
    <citation type="submission" date="2021-01" db="EMBL/GenBank/DDBJ databases">
        <title>Modified the classification status of verrucomicrobia.</title>
        <authorList>
            <person name="Feng X."/>
        </authorList>
    </citation>
    <scope>NUCLEOTIDE SEQUENCE</scope>
    <source>
        <strain evidence="11">KCTC 22201</strain>
    </source>
</reference>
<dbReference type="SMART" id="SM00924">
    <property type="entry name" value="MgtE_N"/>
    <property type="match status" value="1"/>
</dbReference>
<comment type="function">
    <text evidence="9">Acts as a magnesium transporter.</text>
</comment>
<dbReference type="CDD" id="cd04606">
    <property type="entry name" value="CBS_pair_Mg_transporter"/>
    <property type="match status" value="1"/>
</dbReference>
<evidence type="ECO:0000259" key="10">
    <source>
        <dbReference type="PROSITE" id="PS51371"/>
    </source>
</evidence>
<feature type="transmembrane region" description="Helical" evidence="9">
    <location>
        <begin position="440"/>
        <end position="463"/>
    </location>
</feature>
<comment type="subunit">
    <text evidence="9">Homodimer.</text>
</comment>
<keyword evidence="7 9" id="KW-0472">Membrane</keyword>
<evidence type="ECO:0000256" key="1">
    <source>
        <dbReference type="ARBA" id="ARBA00004141"/>
    </source>
</evidence>
<evidence type="ECO:0000256" key="6">
    <source>
        <dbReference type="ARBA" id="ARBA00022989"/>
    </source>
</evidence>
<keyword evidence="9" id="KW-1003">Cell membrane</keyword>
<comment type="similarity">
    <text evidence="2 9">Belongs to the SLC41A transporter family.</text>
</comment>
<dbReference type="GO" id="GO:0015095">
    <property type="term" value="F:magnesium ion transmembrane transporter activity"/>
    <property type="evidence" value="ECO:0007669"/>
    <property type="project" value="UniProtKB-UniRule"/>
</dbReference>
<evidence type="ECO:0000256" key="3">
    <source>
        <dbReference type="ARBA" id="ARBA00022448"/>
    </source>
</evidence>
<proteinExistence type="inferred from homology"/>
<gene>
    <name evidence="11" type="primary">mgtE</name>
    <name evidence="11" type="ORF">JIN81_16945</name>
</gene>
<dbReference type="Gene3D" id="1.10.357.20">
    <property type="entry name" value="SLC41 divalent cation transporters, integral membrane domain"/>
    <property type="match status" value="1"/>
</dbReference>
<sequence>MVNIPVDDSVESIEQPVDERPWEILAEKLEAEDHAGAAALLSDLSVEDQRLAMAHLAEGSQVILTSSLPPQEAAEMLEILPEAQAVSILNQLPSEAAADIVEMLPGSIGSDLLREMDEEDSDAVLAELDDPDEAEKLRTRVEYEWDTAGGLMRTRLASFSETATVGDVLADLGENAESYADMDVQYVYVTGEGEKLRGVLRLRDLVLTPRKTPVSKVMISDPVCVKASDNFSSLRTLFDEKNYIGLPVVEEDGSLIGVITRQAVREATSEHQTEDFLHTQGILGGEELRSMPMVARCGRRLAWLGPNIILNLVAASVIAMYEDTLQAVIALAVFLPIVSDMSGCSGNQAVAVSIRELTLGLIRPTEFLRIVWKEGILGIVNGFVLGLLLGTIAAVWKGNIYLGLVVGGALFLNTILSVLLGGMVPLFLKRLKVDPALASGPILTTCTDMCGFFLVLNLASAVLSKLG</sequence>
<evidence type="ECO:0000313" key="11">
    <source>
        <dbReference type="EMBL" id="MBK1828724.1"/>
    </source>
</evidence>
<evidence type="ECO:0000256" key="9">
    <source>
        <dbReference type="RuleBase" id="RU362011"/>
    </source>
</evidence>
<dbReference type="InterPro" id="IPR038076">
    <property type="entry name" value="MgtE_N_sf"/>
</dbReference>
<dbReference type="Pfam" id="PF03448">
    <property type="entry name" value="MgtE_N"/>
    <property type="match status" value="1"/>
</dbReference>
<dbReference type="GO" id="GO:0046872">
    <property type="term" value="F:metal ion binding"/>
    <property type="evidence" value="ECO:0007669"/>
    <property type="project" value="UniProtKB-KW"/>
</dbReference>
<evidence type="ECO:0000256" key="5">
    <source>
        <dbReference type="ARBA" id="ARBA00022842"/>
    </source>
</evidence>
<dbReference type="PANTHER" id="PTHR41394:SF5">
    <property type="entry name" value="SLC41A_MGTE INTEGRAL MEMBRANE DOMAIN-CONTAINING PROTEIN"/>
    <property type="match status" value="1"/>
</dbReference>
<dbReference type="InterPro" id="IPR006667">
    <property type="entry name" value="SLC41_membr_dom"/>
</dbReference>
<evidence type="ECO:0000256" key="4">
    <source>
        <dbReference type="ARBA" id="ARBA00022692"/>
    </source>
</evidence>
<dbReference type="Proteomes" id="UP000658278">
    <property type="component" value="Unassembled WGS sequence"/>
</dbReference>
<feature type="transmembrane region" description="Helical" evidence="9">
    <location>
        <begin position="402"/>
        <end position="428"/>
    </location>
</feature>
<organism evidence="11 12">
    <name type="scientific">Haloferula rosea</name>
    <dbReference type="NCBI Taxonomy" id="490093"/>
    <lineage>
        <taxon>Bacteria</taxon>
        <taxon>Pseudomonadati</taxon>
        <taxon>Verrucomicrobiota</taxon>
        <taxon>Verrucomicrobiia</taxon>
        <taxon>Verrucomicrobiales</taxon>
        <taxon>Verrucomicrobiaceae</taxon>
        <taxon>Haloferula</taxon>
    </lineage>
</organism>
<dbReference type="Pfam" id="PF00571">
    <property type="entry name" value="CBS"/>
    <property type="match status" value="2"/>
</dbReference>
<dbReference type="PANTHER" id="PTHR41394">
    <property type="entry name" value="MAGNESIUM TRANSPORTER MGTE"/>
    <property type="match status" value="1"/>
</dbReference>
<dbReference type="SUPFAM" id="SSF161093">
    <property type="entry name" value="MgtE membrane domain-like"/>
    <property type="match status" value="1"/>
</dbReference>
<protein>
    <recommendedName>
        <fullName evidence="9">Magnesium transporter MgtE</fullName>
    </recommendedName>
</protein>
<dbReference type="InterPro" id="IPR000644">
    <property type="entry name" value="CBS_dom"/>
</dbReference>
<dbReference type="Pfam" id="PF01769">
    <property type="entry name" value="MgtE"/>
    <property type="match status" value="1"/>
</dbReference>
<comment type="caution">
    <text evidence="9">Lacks conserved residue(s) required for the propagation of feature annotation.</text>
</comment>
<name>A0A934VFU5_9BACT</name>
<dbReference type="SMART" id="SM00116">
    <property type="entry name" value="CBS"/>
    <property type="match status" value="2"/>
</dbReference>
<keyword evidence="6 9" id="KW-1133">Transmembrane helix</keyword>
<dbReference type="SUPFAM" id="SSF54631">
    <property type="entry name" value="CBS-domain pair"/>
    <property type="match status" value="1"/>
</dbReference>
<dbReference type="RefSeq" id="WP_200282709.1">
    <property type="nucleotide sequence ID" value="NZ_JAENII010000016.1"/>
</dbReference>
<evidence type="ECO:0000256" key="2">
    <source>
        <dbReference type="ARBA" id="ARBA00009749"/>
    </source>
</evidence>